<gene>
    <name evidence="2" type="ORF">GCM10010246_49210</name>
</gene>
<feature type="region of interest" description="Disordered" evidence="1">
    <location>
        <begin position="1"/>
        <end position="20"/>
    </location>
</feature>
<keyword evidence="3" id="KW-1185">Reference proteome</keyword>
<evidence type="ECO:0000256" key="1">
    <source>
        <dbReference type="SAM" id="MobiDB-lite"/>
    </source>
</evidence>
<accession>A0ABP5TJF1</accession>
<proteinExistence type="predicted"/>
<organism evidence="2 3">
    <name type="scientific">Streptomyces cuspidosporus</name>
    <dbReference type="NCBI Taxonomy" id="66882"/>
    <lineage>
        <taxon>Bacteria</taxon>
        <taxon>Bacillati</taxon>
        <taxon>Actinomycetota</taxon>
        <taxon>Actinomycetes</taxon>
        <taxon>Kitasatosporales</taxon>
        <taxon>Streptomycetaceae</taxon>
        <taxon>Streptomyces</taxon>
    </lineage>
</organism>
<comment type="caution">
    <text evidence="2">The sequence shown here is derived from an EMBL/GenBank/DDBJ whole genome shotgun (WGS) entry which is preliminary data.</text>
</comment>
<reference evidence="3" key="1">
    <citation type="journal article" date="2019" name="Int. J. Syst. Evol. Microbiol.">
        <title>The Global Catalogue of Microorganisms (GCM) 10K type strain sequencing project: providing services to taxonomists for standard genome sequencing and annotation.</title>
        <authorList>
            <consortium name="The Broad Institute Genomics Platform"/>
            <consortium name="The Broad Institute Genome Sequencing Center for Infectious Disease"/>
            <person name="Wu L."/>
            <person name="Ma J."/>
        </authorList>
    </citation>
    <scope>NUCLEOTIDE SEQUENCE [LARGE SCALE GENOMIC DNA]</scope>
    <source>
        <strain evidence="3">JCM 4316</strain>
    </source>
</reference>
<dbReference type="Proteomes" id="UP001500253">
    <property type="component" value="Unassembled WGS sequence"/>
</dbReference>
<evidence type="ECO:0000313" key="3">
    <source>
        <dbReference type="Proteomes" id="UP001500253"/>
    </source>
</evidence>
<protein>
    <submittedName>
        <fullName evidence="2">Uncharacterized protein</fullName>
    </submittedName>
</protein>
<name>A0ABP5TJF1_9ACTN</name>
<evidence type="ECO:0000313" key="2">
    <source>
        <dbReference type="EMBL" id="GAA2354369.1"/>
    </source>
</evidence>
<sequence>MSAVTPATVPGGTVSQAPCTGPAAVPVGAAADADGEATAGTTAALRARTLPAKVVAIFAPMLMGVSPWSVVHEPVSGA</sequence>
<dbReference type="EMBL" id="BAAASD010000022">
    <property type="protein sequence ID" value="GAA2354369.1"/>
    <property type="molecule type" value="Genomic_DNA"/>
</dbReference>